<organism evidence="1 2">
    <name type="scientific">Meloidogyne incognita</name>
    <name type="common">Southern root-knot nematode worm</name>
    <name type="synonym">Oxyuris incognita</name>
    <dbReference type="NCBI Taxonomy" id="6306"/>
    <lineage>
        <taxon>Eukaryota</taxon>
        <taxon>Metazoa</taxon>
        <taxon>Ecdysozoa</taxon>
        <taxon>Nematoda</taxon>
        <taxon>Chromadorea</taxon>
        <taxon>Rhabditida</taxon>
        <taxon>Tylenchina</taxon>
        <taxon>Tylenchomorpha</taxon>
        <taxon>Tylenchoidea</taxon>
        <taxon>Meloidogynidae</taxon>
        <taxon>Meloidogyninae</taxon>
        <taxon>Meloidogyne</taxon>
        <taxon>Meloidogyne incognita group</taxon>
    </lineage>
</organism>
<dbReference type="Proteomes" id="UP000887563">
    <property type="component" value="Unplaced"/>
</dbReference>
<dbReference type="WBParaSite" id="Minc3s02780g31543">
    <property type="protein sequence ID" value="Minc3s02780g31543"/>
    <property type="gene ID" value="Minc3s02780g31543"/>
</dbReference>
<sequence>MIVHLHHRLHLPPFLLQFQIHMDMLIWEWMNMMLGKRMRFLVMTGINKFLIKVKKLCLHHREMLVEELLI</sequence>
<keyword evidence="1" id="KW-1185">Reference proteome</keyword>
<evidence type="ECO:0000313" key="1">
    <source>
        <dbReference type="Proteomes" id="UP000887563"/>
    </source>
</evidence>
<accession>A0A914N1S9</accession>
<dbReference type="AlphaFoldDB" id="A0A914N1S9"/>
<reference evidence="2" key="1">
    <citation type="submission" date="2022-11" db="UniProtKB">
        <authorList>
            <consortium name="WormBaseParasite"/>
        </authorList>
    </citation>
    <scope>IDENTIFICATION</scope>
</reference>
<proteinExistence type="predicted"/>
<protein>
    <submittedName>
        <fullName evidence="2">Candidate secreted effector</fullName>
    </submittedName>
</protein>
<name>A0A914N1S9_MELIC</name>
<evidence type="ECO:0000313" key="2">
    <source>
        <dbReference type="WBParaSite" id="Minc3s02780g31543"/>
    </source>
</evidence>